<dbReference type="EMBL" id="AE017125">
    <property type="protein sequence ID" value="AAP78413.1"/>
    <property type="molecule type" value="Genomic_DNA"/>
</dbReference>
<dbReference type="RefSeq" id="WP_011116655.1">
    <property type="nucleotide sequence ID" value="NC_004917.1"/>
</dbReference>
<organism evidence="1 2">
    <name type="scientific">Helicobacter hepaticus (strain ATCC 51449 / 3B1)</name>
    <dbReference type="NCBI Taxonomy" id="235279"/>
    <lineage>
        <taxon>Bacteria</taxon>
        <taxon>Pseudomonadati</taxon>
        <taxon>Campylobacterota</taxon>
        <taxon>Epsilonproteobacteria</taxon>
        <taxon>Campylobacterales</taxon>
        <taxon>Helicobacteraceae</taxon>
        <taxon>Helicobacter</taxon>
    </lineage>
</organism>
<protein>
    <submittedName>
        <fullName evidence="1">Uncharacterized protein</fullName>
    </submittedName>
</protein>
<accession>Q7VF61</accession>
<keyword evidence="2" id="KW-1185">Reference proteome</keyword>
<dbReference type="HOGENOM" id="CLU_1616743_0_0_7"/>
<dbReference type="STRING" id="235279.HH_1816"/>
<name>Q7VF61_HELHP</name>
<gene>
    <name evidence="1" type="ordered locus">HH_1816</name>
</gene>
<dbReference type="OrthoDB" id="5322849at2"/>
<dbReference type="Proteomes" id="UP000002495">
    <property type="component" value="Chromosome"/>
</dbReference>
<dbReference type="KEGG" id="hhe:HH_1816"/>
<evidence type="ECO:0000313" key="2">
    <source>
        <dbReference type="Proteomes" id="UP000002495"/>
    </source>
</evidence>
<dbReference type="AlphaFoldDB" id="Q7VF61"/>
<sequence>MDITKINHNGGVQGMLANIYNVENQPRNANESKESEQKLNGVDSVHNKDKSIQSLQSVDITRRIEDRFSPSQELKKAREIGGDLEGGFRDKTSFENLSDTLRKEGLINSNEKVAMDYLKNHSSKVSFDEFDKIAANDDHSKEMQGLIDSVINKMKFVDNVNGGIF</sequence>
<evidence type="ECO:0000313" key="1">
    <source>
        <dbReference type="EMBL" id="AAP78413.1"/>
    </source>
</evidence>
<proteinExistence type="predicted"/>
<reference evidence="1 2" key="1">
    <citation type="journal article" date="2003" name="Proc. Natl. Acad. Sci. U.S.A.">
        <title>The complete genome sequence of the carcinogenic bacterium Helicobacter hepaticus.</title>
        <authorList>
            <person name="Suerbaum S."/>
            <person name="Josenhans C."/>
            <person name="Sterzenbach T."/>
            <person name="Drescher B."/>
            <person name="Brandt P."/>
            <person name="Bell M."/>
            <person name="Droege M."/>
            <person name="Fartmann B."/>
            <person name="Fischer H.-P."/>
            <person name="Ge Z."/>
            <person name="Hoerster A."/>
            <person name="Holland R."/>
            <person name="Klein K."/>
            <person name="Koenig J."/>
            <person name="Macko L."/>
            <person name="Mendz G.L."/>
            <person name="Nyakatura G."/>
            <person name="Schauer D.B."/>
            <person name="Shen Z."/>
            <person name="Weber J."/>
            <person name="Frosch M."/>
            <person name="Fox J.G."/>
        </authorList>
    </citation>
    <scope>NUCLEOTIDE SEQUENCE [LARGE SCALE GENOMIC DNA]</scope>
    <source>
        <strain evidence="2">ATCC 51449 / 3B1</strain>
    </source>
</reference>